<protein>
    <submittedName>
        <fullName evidence="1">Uncharacterized protein</fullName>
    </submittedName>
</protein>
<dbReference type="Proteomes" id="UP001143810">
    <property type="component" value="Unassembled WGS sequence"/>
</dbReference>
<reference evidence="1" key="1">
    <citation type="journal article" date="2022" name="Arch. Microbiol.">
        <title>Bacteroides muris sp. nov. isolated from the cecum of wild-derived house mice.</title>
        <authorList>
            <person name="Fokt H."/>
            <person name="Unni R."/>
            <person name="Repnik U."/>
            <person name="Schmitz R.A."/>
            <person name="Bramkamp M."/>
            <person name="Baines J.F."/>
            <person name="Unterweger D."/>
        </authorList>
    </citation>
    <scope>NUCLEOTIDE SEQUENCE</scope>
    <source>
        <strain evidence="1">KH569_7</strain>
    </source>
</reference>
<dbReference type="AlphaFoldDB" id="A0A9X2P0Y9"/>
<organism evidence="1 2">
    <name type="scientific">Bacteroides muris</name>
    <name type="common">ex Fokt et al. 2023</name>
    <dbReference type="NCBI Taxonomy" id="2937417"/>
    <lineage>
        <taxon>Bacteria</taxon>
        <taxon>Pseudomonadati</taxon>
        <taxon>Bacteroidota</taxon>
        <taxon>Bacteroidia</taxon>
        <taxon>Bacteroidales</taxon>
        <taxon>Bacteroidaceae</taxon>
        <taxon>Bacteroides</taxon>
    </lineage>
</organism>
<proteinExistence type="predicted"/>
<evidence type="ECO:0000313" key="1">
    <source>
        <dbReference type="EMBL" id="MCR6509245.1"/>
    </source>
</evidence>
<sequence>MPTITPTSFFEGTGTSMEDIAPLRFFLIIPKGCKEDYQNNSIWMAHAIAIFEE</sequence>
<dbReference type="EMBL" id="JAMZEE010000039">
    <property type="protein sequence ID" value="MCR6509245.1"/>
    <property type="molecule type" value="Genomic_DNA"/>
</dbReference>
<accession>A0A9X2P0Y9</accession>
<comment type="caution">
    <text evidence="1">The sequence shown here is derived from an EMBL/GenBank/DDBJ whole genome shotgun (WGS) entry which is preliminary data.</text>
</comment>
<name>A0A9X2P0Y9_9BACE</name>
<evidence type="ECO:0000313" key="2">
    <source>
        <dbReference type="Proteomes" id="UP001143810"/>
    </source>
</evidence>
<dbReference type="RefSeq" id="WP_257941001.1">
    <property type="nucleotide sequence ID" value="NZ_JAMZEE010000039.1"/>
</dbReference>
<gene>
    <name evidence="1" type="ORF">M1B78_14010</name>
</gene>
<reference evidence="1" key="2">
    <citation type="submission" date="2022-04" db="EMBL/GenBank/DDBJ databases">
        <authorList>
            <person name="Fokt H."/>
            <person name="Baines J."/>
        </authorList>
    </citation>
    <scope>NUCLEOTIDE SEQUENCE</scope>
    <source>
        <strain evidence="1">KH569_7</strain>
    </source>
</reference>